<reference evidence="6" key="1">
    <citation type="journal article" date="2020" name="J Insects Food Feed">
        <title>The yellow mealworm (Tenebrio molitor) genome: a resource for the emerging insects as food and feed industry.</title>
        <authorList>
            <person name="Eriksson T."/>
            <person name="Andere A."/>
            <person name="Kelstrup H."/>
            <person name="Emery V."/>
            <person name="Picard C."/>
        </authorList>
    </citation>
    <scope>NUCLEOTIDE SEQUENCE</scope>
    <source>
        <strain evidence="6">Stoneville</strain>
        <tissue evidence="6">Whole head</tissue>
    </source>
</reference>
<evidence type="ECO:0000313" key="6">
    <source>
        <dbReference type="EMBL" id="KAH0812650.1"/>
    </source>
</evidence>
<protein>
    <recommendedName>
        <fullName evidence="5">Peptidase M20 dimerisation domain-containing protein</fullName>
    </recommendedName>
</protein>
<name>A0A8J6H675_TENMO</name>
<evidence type="ECO:0000256" key="2">
    <source>
        <dbReference type="ARBA" id="ARBA00022670"/>
    </source>
</evidence>
<dbReference type="SUPFAM" id="SSF53187">
    <property type="entry name" value="Zn-dependent exopeptidases"/>
    <property type="match status" value="2"/>
</dbReference>
<reference evidence="6" key="2">
    <citation type="submission" date="2021-08" db="EMBL/GenBank/DDBJ databases">
        <authorList>
            <person name="Eriksson T."/>
        </authorList>
    </citation>
    <scope>NUCLEOTIDE SEQUENCE</scope>
    <source>
        <strain evidence="6">Stoneville</strain>
        <tissue evidence="6">Whole head</tissue>
    </source>
</reference>
<dbReference type="Gene3D" id="3.40.630.10">
    <property type="entry name" value="Zn peptidases"/>
    <property type="match status" value="2"/>
</dbReference>
<dbReference type="InterPro" id="IPR002933">
    <property type="entry name" value="Peptidase_M20"/>
</dbReference>
<evidence type="ECO:0000259" key="5">
    <source>
        <dbReference type="Pfam" id="PF07687"/>
    </source>
</evidence>
<keyword evidence="2" id="KW-0645">Protease</keyword>
<comment type="similarity">
    <text evidence="1">Belongs to the peptidase M20A family.</text>
</comment>
<dbReference type="AlphaFoldDB" id="A0A8J6H675"/>
<feature type="domain" description="Peptidase M20 dimerisation" evidence="5">
    <location>
        <begin position="637"/>
        <end position="798"/>
    </location>
</feature>
<dbReference type="GO" id="GO:0046872">
    <property type="term" value="F:metal ion binding"/>
    <property type="evidence" value="ECO:0007669"/>
    <property type="project" value="UniProtKB-KW"/>
</dbReference>
<dbReference type="Pfam" id="PF01546">
    <property type="entry name" value="Peptidase_M20"/>
    <property type="match status" value="2"/>
</dbReference>
<dbReference type="PANTHER" id="PTHR43270:SF4">
    <property type="entry name" value="CARNOSINE DIPEPTIDASE 2, ISOFORM A"/>
    <property type="match status" value="1"/>
</dbReference>
<evidence type="ECO:0000256" key="3">
    <source>
        <dbReference type="ARBA" id="ARBA00022723"/>
    </source>
</evidence>
<dbReference type="PROSITE" id="PS00759">
    <property type="entry name" value="ARGE_DAPE_CPG2_2"/>
    <property type="match status" value="2"/>
</dbReference>
<proteinExistence type="inferred from homology"/>
<accession>A0A8J6H675</accession>
<keyword evidence="4" id="KW-0378">Hydrolase</keyword>
<dbReference type="InterPro" id="IPR001261">
    <property type="entry name" value="ArgE/DapE_CS"/>
</dbReference>
<keyword evidence="3" id="KW-0479">Metal-binding</keyword>
<evidence type="ECO:0000256" key="1">
    <source>
        <dbReference type="ARBA" id="ARBA00006247"/>
    </source>
</evidence>
<dbReference type="Gene3D" id="3.30.70.360">
    <property type="match status" value="2"/>
</dbReference>
<dbReference type="CDD" id="cd05676">
    <property type="entry name" value="M20_dipept_like_CNDP"/>
    <property type="match status" value="2"/>
</dbReference>
<gene>
    <name evidence="6" type="ORF">GEV33_010142</name>
</gene>
<feature type="domain" description="Peptidase M20 dimerisation" evidence="5">
    <location>
        <begin position="200"/>
        <end position="361"/>
    </location>
</feature>
<dbReference type="Proteomes" id="UP000719412">
    <property type="component" value="Unassembled WGS sequence"/>
</dbReference>
<dbReference type="InterPro" id="IPR051458">
    <property type="entry name" value="Cyt/Met_Dipeptidase"/>
</dbReference>
<dbReference type="GO" id="GO:0006508">
    <property type="term" value="P:proteolysis"/>
    <property type="evidence" value="ECO:0007669"/>
    <property type="project" value="UniProtKB-KW"/>
</dbReference>
<dbReference type="GO" id="GO:0008233">
    <property type="term" value="F:peptidase activity"/>
    <property type="evidence" value="ECO:0007669"/>
    <property type="project" value="UniProtKB-KW"/>
</dbReference>
<evidence type="ECO:0000256" key="4">
    <source>
        <dbReference type="ARBA" id="ARBA00022801"/>
    </source>
</evidence>
<dbReference type="Pfam" id="PF07687">
    <property type="entry name" value="M20_dimer"/>
    <property type="match status" value="2"/>
</dbReference>
<dbReference type="InterPro" id="IPR011650">
    <property type="entry name" value="Peptidase_M20_dimer"/>
</dbReference>
<sequence length="1091" mass="122496">MEQISPDIIERSVQSVGECQMSVSAWLHKRAELRKIVDWIQVRMQKLKIHVELQELGQQSFQDGKVADLPPVVFGLLGTDPKKKTVLIYGHLDVQPALVEDGWNSDPFVLTERLDKLYGRGASDDKGPVLCWLHAVEAYQHLGIDIPVNIKFVFEAMEEFGSVGLKELLLSEKDKFLADVDYICVSDTCWLGTNKPCVAYGLRGVCYFYIEVESATKDLHSGLFGGSVYEGMTDLIYMLNTLVDKDGRIEITGLYDEVAPLLPTEQEIYKNIDFSVDEYRTSTGCDLLVHNEQKELILMHRWRYPCLSIHGIEGAFSESGVKTVIPGKVIGKFSIRIVPNQKAKQIERYVLNYLEKKWKEYGSPNKMKVYMIDSIDPWTEDPSHPHYAAAVKATEHVYKIKPDFTREGGTIPVTLMLQEAVGKNILLLPVTAGDDGHHSQNEKIDMRNYIQVGTIKHQPLPHESEARGPSKTKLESASDLVMPAKNHGSDTGGSAQVHGVATLQASPRIAHRLYSTDAKKPTVLVYGHLDVQPALLEDGWNSQPFVLTENSGKLYGRGSSDDKGPVLCWLHAVEAYQTLGIDIPVNIKFIFEGMEESGSVGLDELVFSEKHKFLSNVDYVCISDNYWLGTKKPCITYGLRGVCYFFIEVECACKDLHSGVFGGTVHEAMTDLIYLLNTLVDKDGKIQVTGIYDEVAPLLSNEQDIYKKIDFSVKEYRNDIGCNRLMHNEDKEKILMHRWRYPSLSIHGIEGAFAEPGAKTVIPGKVTGKFSIRIVPDQKPDQIQKYVVSYLEKKWKEYGSPNTMKAYMTDGGNPWTEDPSHPHYTAGLKATKHVYKVEPDFTREGGSIPVTLTFQQATGKNVILLPVGAGDDGAHSQNEKIDIRNYIEGVVENVVIAVTNLESCFLVYCYLDKIKAVLRNIRQSRRRLQVRTSCVADSLRVVIQALNSELFSGEQLGILWASPFSGENGSPFWERPSICHKEKRGTCLAEIRSVDPGSVHPRCNEKQEHIKRADVRLPTWEPRGFFMTYDLGHVVLDALGGRPLFHLVWDAQGRFGGHELGHSTHNELGVAGTWTIRRHYSVEIRRLGGEN</sequence>
<organism evidence="6 7">
    <name type="scientific">Tenebrio molitor</name>
    <name type="common">Yellow mealworm beetle</name>
    <dbReference type="NCBI Taxonomy" id="7067"/>
    <lineage>
        <taxon>Eukaryota</taxon>
        <taxon>Metazoa</taxon>
        <taxon>Ecdysozoa</taxon>
        <taxon>Arthropoda</taxon>
        <taxon>Hexapoda</taxon>
        <taxon>Insecta</taxon>
        <taxon>Pterygota</taxon>
        <taxon>Neoptera</taxon>
        <taxon>Endopterygota</taxon>
        <taxon>Coleoptera</taxon>
        <taxon>Polyphaga</taxon>
        <taxon>Cucujiformia</taxon>
        <taxon>Tenebrionidae</taxon>
        <taxon>Tenebrio</taxon>
    </lineage>
</organism>
<evidence type="ECO:0000313" key="7">
    <source>
        <dbReference type="Proteomes" id="UP000719412"/>
    </source>
</evidence>
<dbReference type="EMBL" id="JABDTM020025886">
    <property type="protein sequence ID" value="KAH0812650.1"/>
    <property type="molecule type" value="Genomic_DNA"/>
</dbReference>
<comment type="caution">
    <text evidence="6">The sequence shown here is derived from an EMBL/GenBank/DDBJ whole genome shotgun (WGS) entry which is preliminary data.</text>
</comment>
<dbReference type="PANTHER" id="PTHR43270">
    <property type="entry name" value="BETA-ALA-HIS DIPEPTIDASE"/>
    <property type="match status" value="1"/>
</dbReference>
<keyword evidence="7" id="KW-1185">Reference proteome</keyword>